<dbReference type="InterPro" id="IPR052857">
    <property type="entry name" value="IF_Keratin-like"/>
</dbReference>
<dbReference type="Proteomes" id="UP001345963">
    <property type="component" value="Unassembled WGS sequence"/>
</dbReference>
<dbReference type="PANTHER" id="PTHR47082:SF1">
    <property type="entry name" value="KERATIN-LIKE PROTEIN KRT222"/>
    <property type="match status" value="1"/>
</dbReference>
<evidence type="ECO:0000313" key="2">
    <source>
        <dbReference type="EMBL" id="MED6236900.1"/>
    </source>
</evidence>
<reference evidence="2 3" key="1">
    <citation type="submission" date="2021-07" db="EMBL/GenBank/DDBJ databases">
        <authorList>
            <person name="Palmer J.M."/>
        </authorList>
    </citation>
    <scope>NUCLEOTIDE SEQUENCE [LARGE SCALE GENOMIC DNA]</scope>
    <source>
        <strain evidence="2 3">AT_MEX2019</strain>
        <tissue evidence="2">Muscle</tissue>
    </source>
</reference>
<accession>A0ABU7AG94</accession>
<protein>
    <submittedName>
        <fullName evidence="2">Uncharacterized protein</fullName>
    </submittedName>
</protein>
<name>A0ABU7AG94_9TELE</name>
<dbReference type="EMBL" id="JAHUTI010013107">
    <property type="protein sequence ID" value="MED6236900.1"/>
    <property type="molecule type" value="Genomic_DNA"/>
</dbReference>
<dbReference type="Gene3D" id="1.20.5.1160">
    <property type="entry name" value="Vasodilator-stimulated phosphoprotein"/>
    <property type="match status" value="1"/>
</dbReference>
<evidence type="ECO:0000313" key="3">
    <source>
        <dbReference type="Proteomes" id="UP001345963"/>
    </source>
</evidence>
<keyword evidence="1" id="KW-0175">Coiled coil</keyword>
<feature type="non-terminal residue" evidence="2">
    <location>
        <position position="1"/>
    </location>
</feature>
<evidence type="ECO:0000256" key="1">
    <source>
        <dbReference type="SAM" id="Coils"/>
    </source>
</evidence>
<feature type="coiled-coil region" evidence="1">
    <location>
        <begin position="22"/>
        <end position="63"/>
    </location>
</feature>
<comment type="caution">
    <text evidence="2">The sequence shown here is derived from an EMBL/GenBank/DDBJ whole genome shotgun (WGS) entry which is preliminary data.</text>
</comment>
<dbReference type="PANTHER" id="PTHR47082">
    <property type="entry name" value="KERATIN-LIKE PROTEIN KRT222"/>
    <property type="match status" value="1"/>
</dbReference>
<keyword evidence="3" id="KW-1185">Reference proteome</keyword>
<proteinExistence type="predicted"/>
<sequence>ICNLLMENAQLALQSDNMRSKATAIQARCETEERTTRRLEQQVALLREAKREADERSMTLQAECHHSMTELQQMDQDFMVCVSTLLSLYVKLTIPLCLSFYTL</sequence>
<gene>
    <name evidence="2" type="ORF">ATANTOWER_015793</name>
</gene>
<organism evidence="2 3">
    <name type="scientific">Ataeniobius toweri</name>
    <dbReference type="NCBI Taxonomy" id="208326"/>
    <lineage>
        <taxon>Eukaryota</taxon>
        <taxon>Metazoa</taxon>
        <taxon>Chordata</taxon>
        <taxon>Craniata</taxon>
        <taxon>Vertebrata</taxon>
        <taxon>Euteleostomi</taxon>
        <taxon>Actinopterygii</taxon>
        <taxon>Neopterygii</taxon>
        <taxon>Teleostei</taxon>
        <taxon>Neoteleostei</taxon>
        <taxon>Acanthomorphata</taxon>
        <taxon>Ovalentaria</taxon>
        <taxon>Atherinomorphae</taxon>
        <taxon>Cyprinodontiformes</taxon>
        <taxon>Goodeidae</taxon>
        <taxon>Ataeniobius</taxon>
    </lineage>
</organism>